<proteinExistence type="inferred from homology"/>
<feature type="binding site" evidence="11">
    <location>
        <position position="85"/>
    </location>
    <ligand>
        <name>glycerol</name>
        <dbReference type="ChEBI" id="CHEBI:17754"/>
    </ligand>
</feature>
<comment type="subunit">
    <text evidence="10 11">Homotetramer and homodimer (in equilibrium).</text>
</comment>
<dbReference type="GO" id="GO:0019563">
    <property type="term" value="P:glycerol catabolic process"/>
    <property type="evidence" value="ECO:0007669"/>
    <property type="project" value="UniProtKB-UniRule"/>
</dbReference>
<dbReference type="InterPro" id="IPR043129">
    <property type="entry name" value="ATPase_NBD"/>
</dbReference>
<feature type="binding site" evidence="11">
    <location>
        <position position="412"/>
    </location>
    <ligand>
        <name>ATP</name>
        <dbReference type="ChEBI" id="CHEBI:30616"/>
    </ligand>
</feature>
<feature type="binding site" evidence="11">
    <location>
        <position position="416"/>
    </location>
    <ligand>
        <name>ADP</name>
        <dbReference type="ChEBI" id="CHEBI:456216"/>
    </ligand>
</feature>
<protein>
    <recommendedName>
        <fullName evidence="11">Glycerol kinase</fullName>
        <ecNumber evidence="11">2.7.1.30</ecNumber>
    </recommendedName>
    <alternativeName>
        <fullName evidence="11">ATP:glycerol 3-phosphotransferase</fullName>
    </alternativeName>
    <alternativeName>
        <fullName evidence="11">Glycerokinase</fullName>
        <shortName evidence="11">GK</shortName>
    </alternativeName>
</protein>
<feature type="binding site" evidence="11">
    <location>
        <position position="14"/>
    </location>
    <ligand>
        <name>ADP</name>
        <dbReference type="ChEBI" id="CHEBI:456216"/>
    </ligand>
</feature>
<evidence type="ECO:0000256" key="4">
    <source>
        <dbReference type="ARBA" id="ARBA00022741"/>
    </source>
</evidence>
<dbReference type="NCBIfam" id="NF000756">
    <property type="entry name" value="PRK00047.1"/>
    <property type="match status" value="1"/>
</dbReference>
<comment type="catalytic activity">
    <reaction evidence="8 11">
        <text>glycerol + ATP = sn-glycerol 3-phosphate + ADP + H(+)</text>
        <dbReference type="Rhea" id="RHEA:21644"/>
        <dbReference type="ChEBI" id="CHEBI:15378"/>
        <dbReference type="ChEBI" id="CHEBI:17754"/>
        <dbReference type="ChEBI" id="CHEBI:30616"/>
        <dbReference type="ChEBI" id="CHEBI:57597"/>
        <dbReference type="ChEBI" id="CHEBI:456216"/>
        <dbReference type="EC" id="2.7.1.30"/>
    </reaction>
</comment>
<feature type="binding site" evidence="11">
    <location>
        <position position="268"/>
    </location>
    <ligand>
        <name>ATP</name>
        <dbReference type="ChEBI" id="CHEBI:30616"/>
    </ligand>
</feature>
<dbReference type="SUPFAM" id="SSF53067">
    <property type="entry name" value="Actin-like ATPase domain"/>
    <property type="match status" value="2"/>
</dbReference>
<feature type="binding site" evidence="11">
    <location>
        <position position="16"/>
    </location>
    <ligand>
        <name>ATP</name>
        <dbReference type="ChEBI" id="CHEBI:30616"/>
    </ligand>
</feature>
<reference evidence="15 16" key="1">
    <citation type="journal article" date="2015" name="Genome Biol. Evol.">
        <title>Functionally Structured Genomes in Lactobacillus kunkeei Colonizing the Honey Crop and Food Products of Honeybees and Stingless Bees.</title>
        <authorList>
            <person name="Tamarit D."/>
            <person name="Ellegaard K.M."/>
            <person name="Wikander J."/>
            <person name="Olofsson T."/>
            <person name="Vasquez A."/>
            <person name="Andersson S.G."/>
        </authorList>
    </citation>
    <scope>NUCLEOTIDE SEQUENCE [LARGE SCALE GENOMIC DNA]</scope>
    <source>
        <strain evidence="15 16">LAla</strain>
    </source>
</reference>
<keyword evidence="4 11" id="KW-0547">Nucleotide-binding</keyword>
<feature type="binding site" evidence="11">
    <location>
        <position position="412"/>
    </location>
    <ligand>
        <name>ADP</name>
        <dbReference type="ChEBI" id="CHEBI:456216"/>
    </ligand>
</feature>
<dbReference type="EC" id="2.7.1.30" evidence="11"/>
<feature type="binding site" evidence="11">
    <location>
        <position position="18"/>
    </location>
    <ligand>
        <name>ADP</name>
        <dbReference type="ChEBI" id="CHEBI:456216"/>
    </ligand>
</feature>
<gene>
    <name evidence="11 15" type="primary">glpK</name>
    <name evidence="15" type="ORF">RZ72_11630</name>
</gene>
<comment type="activity regulation">
    <text evidence="11">Activated by phosphorylation and inhibited by fructose 1,6-bisphosphate (FBP).</text>
</comment>
<feature type="binding site" evidence="11">
    <location>
        <position position="311"/>
    </location>
    <ligand>
        <name>ATP</name>
        <dbReference type="ChEBI" id="CHEBI:30616"/>
    </ligand>
</feature>
<keyword evidence="3 11" id="KW-0808">Transferase</keyword>
<feature type="binding site" evidence="11">
    <location>
        <position position="136"/>
    </location>
    <ligand>
        <name>glycerol</name>
        <dbReference type="ChEBI" id="CHEBI:17754"/>
    </ligand>
</feature>
<sequence>MQNEQYIMSIDEGTTSVRAMIFNHSGEVVSKSQKEITQFFPQSGWVEHDANEIWDAVQTVISEALIHSKIPPYKVRGIGITNQRETTVMWDRITGEPFHNAIVWQSKQTSDIANDLKDAGYTDMIHEKTGLVIDSYFSATKIKWLLDNVDGIREKAENGDVLFGTIDTWILWKLTGGHVHATDYSNASRTMLYNIHTLSWDDEILEALDIPKQILPSVKSSSEIYGYTAGYAFYGVQIPVSGIAGDQQAALFGQLGLEAGSIKNTYGTGSFIVMNTGNKPVLSNRGLLTTIAYGIDGKVNYALEGSVFVAGSAIQWLRDGLRMINDAKETQELAFNSANDHDVYVVPAFTGLGAPYWDQDSRGAIFGLTRATSKEDFVRATLDSLAYQTKDVVNTMVDDTQLDLKHLKVDGGAAQNDYLMQFQSDILNTPIERSSISETTALGAAYLAGLSVGFWRDIDEIKQIKPKQDEFYPKMDEDKRNHYYEGWQLAVKSTQMFHPNK</sequence>
<dbReference type="Gene3D" id="3.30.420.40">
    <property type="match status" value="2"/>
</dbReference>
<dbReference type="HAMAP" id="MF_00186">
    <property type="entry name" value="Glycerol_kin"/>
    <property type="match status" value="1"/>
</dbReference>
<evidence type="ECO:0000256" key="2">
    <source>
        <dbReference type="ARBA" id="ARBA00009156"/>
    </source>
</evidence>
<dbReference type="InterPro" id="IPR018483">
    <property type="entry name" value="Carb_kinase_FGGY_CS"/>
</dbReference>
<dbReference type="GO" id="GO:0005524">
    <property type="term" value="F:ATP binding"/>
    <property type="evidence" value="ECO:0007669"/>
    <property type="project" value="UniProtKB-UniRule"/>
</dbReference>
<feature type="binding site" evidence="11">
    <location>
        <position position="246"/>
    </location>
    <ligand>
        <name>glycerol</name>
        <dbReference type="ChEBI" id="CHEBI:17754"/>
    </ligand>
</feature>
<dbReference type="FunFam" id="3.30.420.40:FF:000008">
    <property type="entry name" value="Glycerol kinase"/>
    <property type="match status" value="1"/>
</dbReference>
<dbReference type="InterPro" id="IPR005999">
    <property type="entry name" value="Glycerol_kin"/>
</dbReference>
<comment type="caution">
    <text evidence="11">Lacks conserved residue(s) required for the propagation of feature annotation.</text>
</comment>
<evidence type="ECO:0000313" key="15">
    <source>
        <dbReference type="EMBL" id="KOY79225.1"/>
    </source>
</evidence>
<evidence type="ECO:0000256" key="5">
    <source>
        <dbReference type="ARBA" id="ARBA00022777"/>
    </source>
</evidence>
<dbReference type="InterPro" id="IPR000577">
    <property type="entry name" value="Carb_kinase_FGGY"/>
</dbReference>
<keyword evidence="6 11" id="KW-0319">Glycerol metabolism</keyword>
<dbReference type="Proteomes" id="UP000037749">
    <property type="component" value="Unassembled WGS sequence"/>
</dbReference>
<comment type="caution">
    <text evidence="15">The sequence shown here is derived from an EMBL/GenBank/DDBJ whole genome shotgun (WGS) entry which is preliminary data.</text>
</comment>
<comment type="similarity">
    <text evidence="2 11 12">Belongs to the FGGY kinase family.</text>
</comment>
<feature type="binding site" evidence="11">
    <location>
        <position position="311"/>
    </location>
    <ligand>
        <name>ADP</name>
        <dbReference type="ChEBI" id="CHEBI:456216"/>
    </ligand>
</feature>
<evidence type="ECO:0000259" key="13">
    <source>
        <dbReference type="Pfam" id="PF00370"/>
    </source>
</evidence>
<name>A0A0N0CTP7_9LACO</name>
<dbReference type="PROSITE" id="PS00933">
    <property type="entry name" value="FGGY_KINASES_1"/>
    <property type="match status" value="1"/>
</dbReference>
<feature type="binding site" evidence="11">
    <location>
        <position position="85"/>
    </location>
    <ligand>
        <name>sn-glycerol 3-phosphate</name>
        <dbReference type="ChEBI" id="CHEBI:57597"/>
    </ligand>
</feature>
<feature type="binding site" evidence="11">
    <location>
        <position position="84"/>
    </location>
    <ligand>
        <name>sn-glycerol 3-phosphate</name>
        <dbReference type="ChEBI" id="CHEBI:57597"/>
    </ligand>
</feature>
<evidence type="ECO:0000256" key="12">
    <source>
        <dbReference type="RuleBase" id="RU003733"/>
    </source>
</evidence>
<dbReference type="EMBL" id="JXCZ01000018">
    <property type="protein sequence ID" value="KOY79225.1"/>
    <property type="molecule type" value="Genomic_DNA"/>
</dbReference>
<dbReference type="UniPathway" id="UPA00618">
    <property type="reaction ID" value="UER00672"/>
</dbReference>
<dbReference type="InterPro" id="IPR018484">
    <property type="entry name" value="FGGY_N"/>
</dbReference>
<feature type="domain" description="Carbohydrate kinase FGGY C-terminal" evidence="14">
    <location>
        <begin position="264"/>
        <end position="450"/>
    </location>
</feature>
<feature type="binding site" evidence="11">
    <location>
        <position position="246"/>
    </location>
    <ligand>
        <name>sn-glycerol 3-phosphate</name>
        <dbReference type="ChEBI" id="CHEBI:57597"/>
    </ligand>
</feature>
<dbReference type="PATRIC" id="fig|148814.9.peg.680"/>
<evidence type="ECO:0000256" key="3">
    <source>
        <dbReference type="ARBA" id="ARBA00022679"/>
    </source>
</evidence>
<evidence type="ECO:0000259" key="14">
    <source>
        <dbReference type="Pfam" id="PF02782"/>
    </source>
</evidence>
<dbReference type="NCBIfam" id="TIGR01311">
    <property type="entry name" value="glycerol_kin"/>
    <property type="match status" value="1"/>
</dbReference>
<feature type="binding site" evidence="11">
    <location>
        <position position="136"/>
    </location>
    <ligand>
        <name>sn-glycerol 3-phosphate</name>
        <dbReference type="ChEBI" id="CHEBI:57597"/>
    </ligand>
</feature>
<dbReference type="CDD" id="cd07786">
    <property type="entry name" value="FGGY_EcGK_like"/>
    <property type="match status" value="1"/>
</dbReference>
<keyword evidence="5 11" id="KW-0418">Kinase</keyword>
<evidence type="ECO:0000313" key="16">
    <source>
        <dbReference type="Proteomes" id="UP000037749"/>
    </source>
</evidence>
<feature type="binding site" evidence="11">
    <location>
        <position position="268"/>
    </location>
    <ligand>
        <name>ADP</name>
        <dbReference type="ChEBI" id="CHEBI:456216"/>
    </ligand>
</feature>
<dbReference type="InterPro" id="IPR018485">
    <property type="entry name" value="FGGY_C"/>
</dbReference>
<evidence type="ECO:0000256" key="7">
    <source>
        <dbReference type="ARBA" id="ARBA00022840"/>
    </source>
</evidence>
<dbReference type="FunFam" id="3.30.420.40:FF:000007">
    <property type="entry name" value="Glycerol kinase"/>
    <property type="match status" value="1"/>
</dbReference>
<dbReference type="GO" id="GO:0005829">
    <property type="term" value="C:cytosol"/>
    <property type="evidence" value="ECO:0007669"/>
    <property type="project" value="TreeGrafter"/>
</dbReference>
<evidence type="ECO:0000256" key="11">
    <source>
        <dbReference type="HAMAP-Rule" id="MF_00186"/>
    </source>
</evidence>
<organism evidence="15 16">
    <name type="scientific">Apilactobacillus kunkeei</name>
    <dbReference type="NCBI Taxonomy" id="148814"/>
    <lineage>
        <taxon>Bacteria</taxon>
        <taxon>Bacillati</taxon>
        <taxon>Bacillota</taxon>
        <taxon>Bacilli</taxon>
        <taxon>Lactobacillales</taxon>
        <taxon>Lactobacillaceae</taxon>
        <taxon>Apilactobacillus</taxon>
    </lineage>
</organism>
<evidence type="ECO:0000256" key="9">
    <source>
        <dbReference type="ARBA" id="ARBA00054633"/>
    </source>
</evidence>
<evidence type="ECO:0000256" key="1">
    <source>
        <dbReference type="ARBA" id="ARBA00005190"/>
    </source>
</evidence>
<dbReference type="Pfam" id="PF02782">
    <property type="entry name" value="FGGY_C"/>
    <property type="match status" value="1"/>
</dbReference>
<evidence type="ECO:0000256" key="8">
    <source>
        <dbReference type="ARBA" id="ARBA00052101"/>
    </source>
</evidence>
<dbReference type="PANTHER" id="PTHR10196:SF69">
    <property type="entry name" value="GLYCEROL KINASE"/>
    <property type="match status" value="1"/>
</dbReference>
<feature type="binding site" evidence="11">
    <location>
        <position position="315"/>
    </location>
    <ligand>
        <name>ATP</name>
        <dbReference type="ChEBI" id="CHEBI:30616"/>
    </ligand>
</feature>
<dbReference type="PANTHER" id="PTHR10196">
    <property type="entry name" value="SUGAR KINASE"/>
    <property type="match status" value="1"/>
</dbReference>
<dbReference type="PROSITE" id="PS00445">
    <property type="entry name" value="FGGY_KINASES_2"/>
    <property type="match status" value="1"/>
</dbReference>
<feature type="binding site" evidence="11">
    <location>
        <position position="14"/>
    </location>
    <ligand>
        <name>sn-glycerol 3-phosphate</name>
        <dbReference type="ChEBI" id="CHEBI:57597"/>
    </ligand>
</feature>
<feature type="binding site" evidence="11">
    <location>
        <position position="14"/>
    </location>
    <ligand>
        <name>ATP</name>
        <dbReference type="ChEBI" id="CHEBI:30616"/>
    </ligand>
</feature>
<dbReference type="PIRSF" id="PIRSF000538">
    <property type="entry name" value="GlpK"/>
    <property type="match status" value="1"/>
</dbReference>
<dbReference type="GO" id="GO:0006072">
    <property type="term" value="P:glycerol-3-phosphate metabolic process"/>
    <property type="evidence" value="ECO:0007669"/>
    <property type="project" value="InterPro"/>
</dbReference>
<feature type="binding site" evidence="11">
    <location>
        <position position="84"/>
    </location>
    <ligand>
        <name>glycerol</name>
        <dbReference type="ChEBI" id="CHEBI:17754"/>
    </ligand>
</feature>
<keyword evidence="7 11" id="KW-0067">ATP-binding</keyword>
<feature type="binding site" evidence="11">
    <location>
        <position position="15"/>
    </location>
    <ligand>
        <name>ATP</name>
        <dbReference type="ChEBI" id="CHEBI:30616"/>
    </ligand>
</feature>
<dbReference type="AlphaFoldDB" id="A0A0N0CTP7"/>
<evidence type="ECO:0000256" key="10">
    <source>
        <dbReference type="ARBA" id="ARBA00063665"/>
    </source>
</evidence>
<evidence type="ECO:0000256" key="6">
    <source>
        <dbReference type="ARBA" id="ARBA00022798"/>
    </source>
</evidence>
<comment type="function">
    <text evidence="9 11">Key enzyme in the regulation of glycerol uptake and metabolism. Catalyzes the phosphorylation of glycerol to yield sn-glycerol 3-phosphate.</text>
</comment>
<feature type="binding site" evidence="11">
    <location>
        <position position="247"/>
    </location>
    <ligand>
        <name>glycerol</name>
        <dbReference type="ChEBI" id="CHEBI:17754"/>
    </ligand>
</feature>
<accession>A0A0N0CTP7</accession>
<dbReference type="Pfam" id="PF00370">
    <property type="entry name" value="FGGY_N"/>
    <property type="match status" value="1"/>
</dbReference>
<feature type="domain" description="Carbohydrate kinase FGGY N-terminal" evidence="13">
    <location>
        <begin position="6"/>
        <end position="253"/>
    </location>
</feature>
<dbReference type="GO" id="GO:0004370">
    <property type="term" value="F:glycerol kinase activity"/>
    <property type="evidence" value="ECO:0007669"/>
    <property type="project" value="UniProtKB-UniRule"/>
</dbReference>
<dbReference type="RefSeq" id="WP_053796570.1">
    <property type="nucleotide sequence ID" value="NZ_JXCZ01000018.1"/>
</dbReference>
<comment type="pathway">
    <text evidence="1 11">Polyol metabolism; glycerol degradation via glycerol kinase pathway; sn-glycerol 3-phosphate from glycerol: step 1/1.</text>
</comment>